<dbReference type="RefSeq" id="WP_141163435.1">
    <property type="nucleotide sequence ID" value="NZ_VHQG01000002.1"/>
</dbReference>
<proteinExistence type="predicted"/>
<dbReference type="SMART" id="SM00829">
    <property type="entry name" value="PKS_ER"/>
    <property type="match status" value="1"/>
</dbReference>
<comment type="caution">
    <text evidence="3">The sequence shown here is derived from an EMBL/GenBank/DDBJ whole genome shotgun (WGS) entry which is preliminary data.</text>
</comment>
<protein>
    <submittedName>
        <fullName evidence="3">NADP-dependent oxidoreductase</fullName>
    </submittedName>
</protein>
<dbReference type="InterPro" id="IPR051603">
    <property type="entry name" value="Zinc-ADH_QOR/CCCR"/>
</dbReference>
<accession>A0A506Y4X5</accession>
<dbReference type="AlphaFoldDB" id="A0A506Y4X5"/>
<dbReference type="InterPro" id="IPR036291">
    <property type="entry name" value="NAD(P)-bd_dom_sf"/>
</dbReference>
<dbReference type="Proteomes" id="UP000316252">
    <property type="component" value="Unassembled WGS sequence"/>
</dbReference>
<evidence type="ECO:0000259" key="2">
    <source>
        <dbReference type="SMART" id="SM00829"/>
    </source>
</evidence>
<dbReference type="InterPro" id="IPR013154">
    <property type="entry name" value="ADH-like_N"/>
</dbReference>
<sequence length="321" mass="33299">MRATDRAVRFHRLGGVDSLQLDDVPIPQPGEGRIRVRVVTAGLNPVDWKILSGANSRYTPTMPSVNGNDFAGVVDAVGEGVTTRRIGDRVFGGARFHAQADHLVVDADAVVAIPDTVPFAVAGVLDIAGRTAWASVASLDLGAEDTVFISGAAGGVGVFSAQLAVRTGARVIGSCGPDNDALLRDLGVEPVRYGDGLDARLRELAPDGITAVLDQAGHGTIELALVLGVPSGRINTITDPAAVERLGVTNVGGHSLTPGIHELAELAGLIAAGELRVPIDAEFALEEFGDAYAHLRRGHLSGKVLLRLVDDATIAEEAAAW</sequence>
<keyword evidence="1" id="KW-0521">NADP</keyword>
<dbReference type="SUPFAM" id="SSF50129">
    <property type="entry name" value="GroES-like"/>
    <property type="match status" value="1"/>
</dbReference>
<evidence type="ECO:0000313" key="3">
    <source>
        <dbReference type="EMBL" id="TPW76078.1"/>
    </source>
</evidence>
<reference evidence="3 4" key="1">
    <citation type="submission" date="2019-06" db="EMBL/GenBank/DDBJ databases">
        <authorList>
            <person name="Li F."/>
        </authorList>
    </citation>
    <scope>NUCLEOTIDE SEQUENCE [LARGE SCALE GENOMIC DNA]</scope>
    <source>
        <strain evidence="3 4">10F1D-1</strain>
    </source>
</reference>
<organism evidence="3 4">
    <name type="scientific">Schumannella soli</name>
    <dbReference type="NCBI Taxonomy" id="2590779"/>
    <lineage>
        <taxon>Bacteria</taxon>
        <taxon>Bacillati</taxon>
        <taxon>Actinomycetota</taxon>
        <taxon>Actinomycetes</taxon>
        <taxon>Micrococcales</taxon>
        <taxon>Microbacteriaceae</taxon>
        <taxon>Schumannella</taxon>
    </lineage>
</organism>
<dbReference type="Pfam" id="PF08240">
    <property type="entry name" value="ADH_N"/>
    <property type="match status" value="1"/>
</dbReference>
<gene>
    <name evidence="3" type="ORF">FJ657_09675</name>
</gene>
<dbReference type="OrthoDB" id="3175656at2"/>
<keyword evidence="4" id="KW-1185">Reference proteome</keyword>
<dbReference type="EMBL" id="VHQG01000002">
    <property type="protein sequence ID" value="TPW76078.1"/>
    <property type="molecule type" value="Genomic_DNA"/>
</dbReference>
<dbReference type="GO" id="GO:0016491">
    <property type="term" value="F:oxidoreductase activity"/>
    <property type="evidence" value="ECO:0007669"/>
    <property type="project" value="InterPro"/>
</dbReference>
<dbReference type="Pfam" id="PF13602">
    <property type="entry name" value="ADH_zinc_N_2"/>
    <property type="match status" value="1"/>
</dbReference>
<dbReference type="SUPFAM" id="SSF51735">
    <property type="entry name" value="NAD(P)-binding Rossmann-fold domains"/>
    <property type="match status" value="1"/>
</dbReference>
<evidence type="ECO:0000313" key="4">
    <source>
        <dbReference type="Proteomes" id="UP000316252"/>
    </source>
</evidence>
<dbReference type="Gene3D" id="3.40.50.720">
    <property type="entry name" value="NAD(P)-binding Rossmann-like Domain"/>
    <property type="match status" value="1"/>
</dbReference>
<feature type="domain" description="Enoyl reductase (ER)" evidence="2">
    <location>
        <begin position="14"/>
        <end position="306"/>
    </location>
</feature>
<evidence type="ECO:0000256" key="1">
    <source>
        <dbReference type="ARBA" id="ARBA00022857"/>
    </source>
</evidence>
<dbReference type="InterPro" id="IPR020843">
    <property type="entry name" value="ER"/>
</dbReference>
<dbReference type="Gene3D" id="3.90.180.10">
    <property type="entry name" value="Medium-chain alcohol dehydrogenases, catalytic domain"/>
    <property type="match status" value="1"/>
</dbReference>
<dbReference type="PANTHER" id="PTHR44154:SF1">
    <property type="entry name" value="QUINONE OXIDOREDUCTASE"/>
    <property type="match status" value="1"/>
</dbReference>
<dbReference type="InterPro" id="IPR011032">
    <property type="entry name" value="GroES-like_sf"/>
</dbReference>
<dbReference type="CDD" id="cd05289">
    <property type="entry name" value="MDR_like_2"/>
    <property type="match status" value="1"/>
</dbReference>
<dbReference type="PANTHER" id="PTHR44154">
    <property type="entry name" value="QUINONE OXIDOREDUCTASE"/>
    <property type="match status" value="1"/>
</dbReference>
<name>A0A506Y4X5_9MICO</name>